<sequence>MHDSKHAGAEFRRCMTKYGLHGALLNNLQHAGKNSEKYLFYDQPEYDAFWAVVEELDVPVYIHPAAPQGVLYDNQYKDRRYLIGPPLSFANDVSLHLLGTVSNGVFDRFPKLQVIVGHLGEHIPFDLWRINHWLENHSV</sequence>
<dbReference type="Proteomes" id="UP001479436">
    <property type="component" value="Unassembled WGS sequence"/>
</dbReference>
<evidence type="ECO:0000313" key="6">
    <source>
        <dbReference type="Proteomes" id="UP001479436"/>
    </source>
</evidence>
<dbReference type="PANTHER" id="PTHR21240">
    <property type="entry name" value="2-AMINO-3-CARBOXYLMUCONATE-6-SEMIALDEHYDE DECARBOXYLASE"/>
    <property type="match status" value="1"/>
</dbReference>
<dbReference type="SUPFAM" id="SSF51556">
    <property type="entry name" value="Metallo-dependent hydrolases"/>
    <property type="match status" value="1"/>
</dbReference>
<proteinExistence type="inferred from homology"/>
<evidence type="ECO:0000259" key="4">
    <source>
        <dbReference type="Pfam" id="PF04909"/>
    </source>
</evidence>
<keyword evidence="2 3" id="KW-0456">Lyase</keyword>
<dbReference type="Pfam" id="PF04909">
    <property type="entry name" value="Amidohydro_2"/>
    <property type="match status" value="1"/>
</dbReference>
<dbReference type="InterPro" id="IPR032466">
    <property type="entry name" value="Metal_Hydrolase"/>
</dbReference>
<feature type="domain" description="Amidohydrolase-related" evidence="4">
    <location>
        <begin position="3"/>
        <end position="122"/>
    </location>
</feature>
<evidence type="ECO:0000256" key="1">
    <source>
        <dbReference type="ARBA" id="ARBA00022793"/>
    </source>
</evidence>
<comment type="similarity">
    <text evidence="3">Belongs to the metallo-dependent hydrolases superfamily.</text>
</comment>
<dbReference type="InterPro" id="IPR032465">
    <property type="entry name" value="ACMSD"/>
</dbReference>
<dbReference type="Gene3D" id="3.20.20.140">
    <property type="entry name" value="Metal-dependent hydrolases"/>
    <property type="match status" value="1"/>
</dbReference>
<evidence type="ECO:0000313" key="5">
    <source>
        <dbReference type="EMBL" id="KAK9755052.1"/>
    </source>
</evidence>
<accession>A0ABR2WCV1</accession>
<evidence type="ECO:0000256" key="3">
    <source>
        <dbReference type="RuleBase" id="RU366045"/>
    </source>
</evidence>
<organism evidence="5 6">
    <name type="scientific">Basidiobolus ranarum</name>
    <dbReference type="NCBI Taxonomy" id="34480"/>
    <lineage>
        <taxon>Eukaryota</taxon>
        <taxon>Fungi</taxon>
        <taxon>Fungi incertae sedis</taxon>
        <taxon>Zoopagomycota</taxon>
        <taxon>Entomophthoromycotina</taxon>
        <taxon>Basidiobolomycetes</taxon>
        <taxon>Basidiobolales</taxon>
        <taxon>Basidiobolaceae</taxon>
        <taxon>Basidiobolus</taxon>
    </lineage>
</organism>
<protein>
    <recommendedName>
        <fullName evidence="4">Amidohydrolase-related domain-containing protein</fullName>
    </recommendedName>
</protein>
<comment type="caution">
    <text evidence="5">The sequence shown here is derived from an EMBL/GenBank/DDBJ whole genome shotgun (WGS) entry which is preliminary data.</text>
</comment>
<reference evidence="5 6" key="1">
    <citation type="submission" date="2023-04" db="EMBL/GenBank/DDBJ databases">
        <title>Genome of Basidiobolus ranarum AG-B5.</title>
        <authorList>
            <person name="Stajich J.E."/>
            <person name="Carter-House D."/>
            <person name="Gryganskyi A."/>
        </authorList>
    </citation>
    <scope>NUCLEOTIDE SEQUENCE [LARGE SCALE GENOMIC DNA]</scope>
    <source>
        <strain evidence="5 6">AG-B5</strain>
    </source>
</reference>
<name>A0ABR2WCV1_9FUNG</name>
<gene>
    <name evidence="5" type="ORF">K7432_017856</name>
</gene>
<keyword evidence="1 3" id="KW-0210">Decarboxylase</keyword>
<dbReference type="InterPro" id="IPR006680">
    <property type="entry name" value="Amidohydro-rel"/>
</dbReference>
<keyword evidence="6" id="KW-1185">Reference proteome</keyword>
<dbReference type="EMBL" id="JASJQH010004506">
    <property type="protein sequence ID" value="KAK9755052.1"/>
    <property type="molecule type" value="Genomic_DNA"/>
</dbReference>
<dbReference type="PANTHER" id="PTHR21240:SF31">
    <property type="entry name" value="AMIDOHYDROLASE FAMILY PROTEIN (AFU_ORTHOLOGUE AFUA_7G05840)"/>
    <property type="match status" value="1"/>
</dbReference>
<evidence type="ECO:0000256" key="2">
    <source>
        <dbReference type="ARBA" id="ARBA00023239"/>
    </source>
</evidence>